<reference evidence="2" key="2">
    <citation type="journal article" date="2015" name="Data Brief">
        <title>Shoot transcriptome of the giant reed, Arundo donax.</title>
        <authorList>
            <person name="Barrero R.A."/>
            <person name="Guerrero F.D."/>
            <person name="Moolhuijzen P."/>
            <person name="Goolsby J.A."/>
            <person name="Tidwell J."/>
            <person name="Bellgard S.E."/>
            <person name="Bellgard M.I."/>
        </authorList>
    </citation>
    <scope>NUCLEOTIDE SEQUENCE</scope>
    <source>
        <tissue evidence="2">Shoot tissue taken approximately 20 cm above the soil surface</tissue>
    </source>
</reference>
<sequence>MPPLRSSPTPWFPYHPLQGPSRDKRNTEVRLGMKTGRENPVPSRPEYRFFPIVFELFGNCSGSGRKRDRDHRERD</sequence>
<protein>
    <submittedName>
        <fullName evidence="2">Uncharacterized protein</fullName>
    </submittedName>
</protein>
<evidence type="ECO:0000256" key="1">
    <source>
        <dbReference type="SAM" id="MobiDB-lite"/>
    </source>
</evidence>
<name>A0A0A9DF39_ARUDO</name>
<organism evidence="2">
    <name type="scientific">Arundo donax</name>
    <name type="common">Giant reed</name>
    <name type="synonym">Donax arundinaceus</name>
    <dbReference type="NCBI Taxonomy" id="35708"/>
    <lineage>
        <taxon>Eukaryota</taxon>
        <taxon>Viridiplantae</taxon>
        <taxon>Streptophyta</taxon>
        <taxon>Embryophyta</taxon>
        <taxon>Tracheophyta</taxon>
        <taxon>Spermatophyta</taxon>
        <taxon>Magnoliopsida</taxon>
        <taxon>Liliopsida</taxon>
        <taxon>Poales</taxon>
        <taxon>Poaceae</taxon>
        <taxon>PACMAD clade</taxon>
        <taxon>Arundinoideae</taxon>
        <taxon>Arundineae</taxon>
        <taxon>Arundo</taxon>
    </lineage>
</organism>
<feature type="region of interest" description="Disordered" evidence="1">
    <location>
        <begin position="1"/>
        <end position="26"/>
    </location>
</feature>
<proteinExistence type="predicted"/>
<dbReference type="EMBL" id="GBRH01210706">
    <property type="protein sequence ID" value="JAD87189.1"/>
    <property type="molecule type" value="Transcribed_RNA"/>
</dbReference>
<accession>A0A0A9DF39</accession>
<reference evidence="2" key="1">
    <citation type="submission" date="2014-09" db="EMBL/GenBank/DDBJ databases">
        <authorList>
            <person name="Magalhaes I.L.F."/>
            <person name="Oliveira U."/>
            <person name="Santos F.R."/>
            <person name="Vidigal T.H.D.A."/>
            <person name="Brescovit A.D."/>
            <person name="Santos A.J."/>
        </authorList>
    </citation>
    <scope>NUCLEOTIDE SEQUENCE</scope>
    <source>
        <tissue evidence="2">Shoot tissue taken approximately 20 cm above the soil surface</tissue>
    </source>
</reference>
<evidence type="ECO:0000313" key="2">
    <source>
        <dbReference type="EMBL" id="JAD87189.1"/>
    </source>
</evidence>
<feature type="compositionally biased region" description="Pro residues" evidence="1">
    <location>
        <begin position="1"/>
        <end position="13"/>
    </location>
</feature>
<dbReference type="AlphaFoldDB" id="A0A0A9DF39"/>